<dbReference type="SUPFAM" id="SSF47616">
    <property type="entry name" value="GST C-terminal domain-like"/>
    <property type="match status" value="1"/>
</dbReference>
<keyword evidence="3" id="KW-1185">Reference proteome</keyword>
<dbReference type="CDD" id="cd00299">
    <property type="entry name" value="GST_C_family"/>
    <property type="match status" value="1"/>
</dbReference>
<dbReference type="OrthoDB" id="412788at2759"/>
<reference evidence="2 3" key="1">
    <citation type="submission" date="2016-07" db="EMBL/GenBank/DDBJ databases">
        <title>Draft genome of the white-rot fungus Obba rivulosa 3A-2.</title>
        <authorList>
            <consortium name="DOE Joint Genome Institute"/>
            <person name="Miettinen O."/>
            <person name="Riley R."/>
            <person name="Acob R."/>
            <person name="Barry K."/>
            <person name="Cullen D."/>
            <person name="De Vries R."/>
            <person name="Hainaut M."/>
            <person name="Hatakka A."/>
            <person name="Henrissat B."/>
            <person name="Hilden K."/>
            <person name="Kuo R."/>
            <person name="Labutti K."/>
            <person name="Lipzen A."/>
            <person name="Makela M.R."/>
            <person name="Sandor L."/>
            <person name="Spatafora J.W."/>
            <person name="Grigoriev I.V."/>
            <person name="Hibbett D.S."/>
        </authorList>
    </citation>
    <scope>NUCLEOTIDE SEQUENCE [LARGE SCALE GENOMIC DNA]</scope>
    <source>
        <strain evidence="2 3">3A-2</strain>
    </source>
</reference>
<evidence type="ECO:0000313" key="2">
    <source>
        <dbReference type="EMBL" id="OCH96480.1"/>
    </source>
</evidence>
<dbReference type="SUPFAM" id="SSF52833">
    <property type="entry name" value="Thioredoxin-like"/>
    <property type="match status" value="1"/>
</dbReference>
<dbReference type="InterPro" id="IPR004045">
    <property type="entry name" value="Glutathione_S-Trfase_N"/>
</dbReference>
<name>A0A8E2DVC0_9APHY</name>
<protein>
    <recommendedName>
        <fullName evidence="1">GST N-terminal domain-containing protein</fullName>
    </recommendedName>
</protein>
<gene>
    <name evidence="2" type="ORF">OBBRIDRAFT_829907</name>
</gene>
<dbReference type="CDD" id="cd00570">
    <property type="entry name" value="GST_N_family"/>
    <property type="match status" value="1"/>
</dbReference>
<organism evidence="2 3">
    <name type="scientific">Obba rivulosa</name>
    <dbReference type="NCBI Taxonomy" id="1052685"/>
    <lineage>
        <taxon>Eukaryota</taxon>
        <taxon>Fungi</taxon>
        <taxon>Dikarya</taxon>
        <taxon>Basidiomycota</taxon>
        <taxon>Agaricomycotina</taxon>
        <taxon>Agaricomycetes</taxon>
        <taxon>Polyporales</taxon>
        <taxon>Gelatoporiaceae</taxon>
        <taxon>Obba</taxon>
    </lineage>
</organism>
<dbReference type="Pfam" id="PF13417">
    <property type="entry name" value="GST_N_3"/>
    <property type="match status" value="1"/>
</dbReference>
<dbReference type="PROSITE" id="PS50404">
    <property type="entry name" value="GST_NTER"/>
    <property type="match status" value="1"/>
</dbReference>
<feature type="domain" description="GST N-terminal" evidence="1">
    <location>
        <begin position="2"/>
        <end position="85"/>
    </location>
</feature>
<accession>A0A8E2DVC0</accession>
<evidence type="ECO:0000259" key="1">
    <source>
        <dbReference type="PROSITE" id="PS50404"/>
    </source>
</evidence>
<dbReference type="Proteomes" id="UP000250043">
    <property type="component" value="Unassembled WGS sequence"/>
</dbReference>
<dbReference type="AlphaFoldDB" id="A0A8E2DVC0"/>
<dbReference type="EMBL" id="KV722330">
    <property type="protein sequence ID" value="OCH96480.1"/>
    <property type="molecule type" value="Genomic_DNA"/>
</dbReference>
<proteinExistence type="predicted"/>
<evidence type="ECO:0000313" key="3">
    <source>
        <dbReference type="Proteomes" id="UP000250043"/>
    </source>
</evidence>
<dbReference type="InterPro" id="IPR036282">
    <property type="entry name" value="Glutathione-S-Trfase_C_sf"/>
</dbReference>
<dbReference type="InterPro" id="IPR036249">
    <property type="entry name" value="Thioredoxin-like_sf"/>
</dbReference>
<dbReference type="Gene3D" id="3.40.30.10">
    <property type="entry name" value="Glutaredoxin"/>
    <property type="match status" value="1"/>
</dbReference>
<sequence>MSKPTLYTFGISVWSAAPELAIAELHPEGAIDTQIINVVEGGNFAPEYLKINPHGTVPALLADGKTYVSSAEVTRYLLETAPKKVTPGTSFIDKIHEDRYDPNFPLLTTRNEEEFKTASSGFPLTFVSNRQNALDKYSKSPEGSQFKEFYDAKLAGNGSILAIYKGEVPEDVKNSFFDQSTKHWETISSFILNDLPSFLPASGFLGGAEPGEDDFHLAAWLSRIGFLTGGKAEKDGYKAIEKETKQPLPAKVAAYWQAWAERPSWKKVYADGLH</sequence>